<evidence type="ECO:0000313" key="3">
    <source>
        <dbReference type="Proteomes" id="UP000792457"/>
    </source>
</evidence>
<gene>
    <name evidence="2" type="ORF">J437_LFUL013177</name>
</gene>
<feature type="compositionally biased region" description="Pro residues" evidence="1">
    <location>
        <begin position="93"/>
        <end position="105"/>
    </location>
</feature>
<feature type="region of interest" description="Disordered" evidence="1">
    <location>
        <begin position="87"/>
        <end position="136"/>
    </location>
</feature>
<dbReference type="EMBL" id="KZ308714">
    <property type="protein sequence ID" value="KAG8233397.1"/>
    <property type="molecule type" value="Genomic_DNA"/>
</dbReference>
<sequence>GLPSKPVEKEDTRDLEELLEFIEGGSSGGGAGTQRSCKDAKKAAKKARQKQKRLEEKLKKEQEEAERQRLEEIANKTPEVTITVVNAPGASPVIPPVKPPAPPKGSPALVKKDNSGKVSVSGGNENVSSSVGEERPVPQMVTIKRVIESNGAEPTVTITLKGETPDKDKVLFTLVNGQ</sequence>
<evidence type="ECO:0000256" key="1">
    <source>
        <dbReference type="SAM" id="MobiDB-lite"/>
    </source>
</evidence>
<reference evidence="2" key="1">
    <citation type="submission" date="2013-04" db="EMBL/GenBank/DDBJ databases">
        <authorList>
            <person name="Qu J."/>
            <person name="Murali S.C."/>
            <person name="Bandaranaike D."/>
            <person name="Bellair M."/>
            <person name="Blankenburg K."/>
            <person name="Chao H."/>
            <person name="Dinh H."/>
            <person name="Doddapaneni H."/>
            <person name="Downs B."/>
            <person name="Dugan-Rocha S."/>
            <person name="Elkadiri S."/>
            <person name="Gnanaolivu R.D."/>
            <person name="Hernandez B."/>
            <person name="Javaid M."/>
            <person name="Jayaseelan J.C."/>
            <person name="Lee S."/>
            <person name="Li M."/>
            <person name="Ming W."/>
            <person name="Munidasa M."/>
            <person name="Muniz J."/>
            <person name="Nguyen L."/>
            <person name="Ongeri F."/>
            <person name="Osuji N."/>
            <person name="Pu L.-L."/>
            <person name="Puazo M."/>
            <person name="Qu C."/>
            <person name="Quiroz J."/>
            <person name="Raj R."/>
            <person name="Weissenberger G."/>
            <person name="Xin Y."/>
            <person name="Zou X."/>
            <person name="Han Y."/>
            <person name="Richards S."/>
            <person name="Worley K."/>
            <person name="Muzny D."/>
            <person name="Gibbs R."/>
        </authorList>
    </citation>
    <scope>NUCLEOTIDE SEQUENCE</scope>
    <source>
        <strain evidence="2">Sampled in the wild</strain>
    </source>
</reference>
<evidence type="ECO:0000313" key="2">
    <source>
        <dbReference type="EMBL" id="KAG8233397.1"/>
    </source>
</evidence>
<comment type="caution">
    <text evidence="2">The sequence shown here is derived from an EMBL/GenBank/DDBJ whole genome shotgun (WGS) entry which is preliminary data.</text>
</comment>
<name>A0A8K0KF90_LADFU</name>
<accession>A0A8K0KF90</accession>
<protein>
    <submittedName>
        <fullName evidence="2">Uncharacterized protein</fullName>
    </submittedName>
</protein>
<feature type="non-terminal residue" evidence="2">
    <location>
        <position position="178"/>
    </location>
</feature>
<proteinExistence type="predicted"/>
<dbReference type="OrthoDB" id="10044608at2759"/>
<dbReference type="AlphaFoldDB" id="A0A8K0KF90"/>
<reference evidence="2" key="2">
    <citation type="submission" date="2017-10" db="EMBL/GenBank/DDBJ databases">
        <title>Ladona fulva Genome sequencing and assembly.</title>
        <authorList>
            <person name="Murali S."/>
            <person name="Richards S."/>
            <person name="Bandaranaike D."/>
            <person name="Bellair M."/>
            <person name="Blankenburg K."/>
            <person name="Chao H."/>
            <person name="Dinh H."/>
            <person name="Doddapaneni H."/>
            <person name="Dugan-Rocha S."/>
            <person name="Elkadiri S."/>
            <person name="Gnanaolivu R."/>
            <person name="Hernandez B."/>
            <person name="Skinner E."/>
            <person name="Javaid M."/>
            <person name="Lee S."/>
            <person name="Li M."/>
            <person name="Ming W."/>
            <person name="Munidasa M."/>
            <person name="Muniz J."/>
            <person name="Nguyen L."/>
            <person name="Hughes D."/>
            <person name="Osuji N."/>
            <person name="Pu L.-L."/>
            <person name="Puazo M."/>
            <person name="Qu C."/>
            <person name="Quiroz J."/>
            <person name="Raj R."/>
            <person name="Weissenberger G."/>
            <person name="Xin Y."/>
            <person name="Zou X."/>
            <person name="Han Y."/>
            <person name="Worley K."/>
            <person name="Muzny D."/>
            <person name="Gibbs R."/>
        </authorList>
    </citation>
    <scope>NUCLEOTIDE SEQUENCE</scope>
    <source>
        <strain evidence="2">Sampled in the wild</strain>
    </source>
</reference>
<feature type="region of interest" description="Disordered" evidence="1">
    <location>
        <begin position="22"/>
        <end position="74"/>
    </location>
</feature>
<organism evidence="2 3">
    <name type="scientific">Ladona fulva</name>
    <name type="common">Scarce chaser dragonfly</name>
    <name type="synonym">Libellula fulva</name>
    <dbReference type="NCBI Taxonomy" id="123851"/>
    <lineage>
        <taxon>Eukaryota</taxon>
        <taxon>Metazoa</taxon>
        <taxon>Ecdysozoa</taxon>
        <taxon>Arthropoda</taxon>
        <taxon>Hexapoda</taxon>
        <taxon>Insecta</taxon>
        <taxon>Pterygota</taxon>
        <taxon>Palaeoptera</taxon>
        <taxon>Odonata</taxon>
        <taxon>Epiprocta</taxon>
        <taxon>Anisoptera</taxon>
        <taxon>Libelluloidea</taxon>
        <taxon>Libellulidae</taxon>
        <taxon>Ladona</taxon>
    </lineage>
</organism>
<dbReference type="Proteomes" id="UP000792457">
    <property type="component" value="Unassembled WGS sequence"/>
</dbReference>
<keyword evidence="3" id="KW-1185">Reference proteome</keyword>
<feature type="non-terminal residue" evidence="2">
    <location>
        <position position="1"/>
    </location>
</feature>
<feature type="compositionally biased region" description="Low complexity" evidence="1">
    <location>
        <begin position="116"/>
        <end position="131"/>
    </location>
</feature>
<feature type="compositionally biased region" description="Basic and acidic residues" evidence="1">
    <location>
        <begin position="52"/>
        <end position="74"/>
    </location>
</feature>